<gene>
    <name evidence="2" type="ORF">Slin15195_G086260</name>
</gene>
<dbReference type="EMBL" id="CP099424">
    <property type="protein sequence ID" value="USW55307.1"/>
    <property type="molecule type" value="Genomic_DNA"/>
</dbReference>
<dbReference type="OrthoDB" id="3640879at2759"/>
<evidence type="ECO:0000256" key="1">
    <source>
        <dbReference type="SAM" id="MobiDB-lite"/>
    </source>
</evidence>
<dbReference type="Proteomes" id="UP001056384">
    <property type="component" value="Chromosome 7"/>
</dbReference>
<dbReference type="AlphaFoldDB" id="A0A9Q9EM97"/>
<evidence type="ECO:0000313" key="3">
    <source>
        <dbReference type="Proteomes" id="UP001056384"/>
    </source>
</evidence>
<keyword evidence="3" id="KW-1185">Reference proteome</keyword>
<evidence type="ECO:0000313" key="2">
    <source>
        <dbReference type="EMBL" id="USW55307.1"/>
    </source>
</evidence>
<proteinExistence type="predicted"/>
<feature type="compositionally biased region" description="Basic and acidic residues" evidence="1">
    <location>
        <begin position="48"/>
        <end position="58"/>
    </location>
</feature>
<protein>
    <submittedName>
        <fullName evidence="2">Uncharacterized protein</fullName>
    </submittedName>
</protein>
<reference evidence="2" key="1">
    <citation type="submission" date="2022-06" db="EMBL/GenBank/DDBJ databases">
        <title>Complete genome sequences of two strains of the flax pathogen Septoria linicola.</title>
        <authorList>
            <person name="Lapalu N."/>
            <person name="Simon A."/>
            <person name="Demenou B."/>
            <person name="Paumier D."/>
            <person name="Guillot M.-P."/>
            <person name="Gout L."/>
            <person name="Valade R."/>
        </authorList>
    </citation>
    <scope>NUCLEOTIDE SEQUENCE</scope>
    <source>
        <strain evidence="2">SE15195</strain>
    </source>
</reference>
<name>A0A9Q9EM97_9PEZI</name>
<organism evidence="2 3">
    <name type="scientific">Septoria linicola</name>
    <dbReference type="NCBI Taxonomy" id="215465"/>
    <lineage>
        <taxon>Eukaryota</taxon>
        <taxon>Fungi</taxon>
        <taxon>Dikarya</taxon>
        <taxon>Ascomycota</taxon>
        <taxon>Pezizomycotina</taxon>
        <taxon>Dothideomycetes</taxon>
        <taxon>Dothideomycetidae</taxon>
        <taxon>Mycosphaerellales</taxon>
        <taxon>Mycosphaerellaceae</taxon>
        <taxon>Septoria</taxon>
    </lineage>
</organism>
<feature type="compositionally biased region" description="Acidic residues" evidence="1">
    <location>
        <begin position="33"/>
        <end position="47"/>
    </location>
</feature>
<sequence>MPADIKAKFDQQPFEGKYEYICLDQPPWARERDDEDDDDDENEEPLDSGEKLFEKPASEHPDHKWILMRESLELLSDNCKETMQRDPDNFGMYVYNDYFWYAVIDLIERLCKSADTANKANDVHKLWAIVAAMGHFLNHGNDADRIQALTLIVGRTVLTALENVRQVGELHKNSKFKDLGLVMALYVNFSAERGGISVERTLDDNANTDWVKTIVAYALKADINITEIGVAGIEDLIENMDVDAFDQEKPNWKLSTSLNTFWRKYHTDAPIMGGGHFNITKWSRAERAEHAFDKEDPLKDFSEKDIKSGKLMPA</sequence>
<accession>A0A9Q9EM97</accession>
<feature type="region of interest" description="Disordered" evidence="1">
    <location>
        <begin position="25"/>
        <end position="58"/>
    </location>
</feature>